<keyword evidence="3" id="KW-1185">Reference proteome</keyword>
<accession>A0A1Y2FSU4</accession>
<feature type="transmembrane region" description="Helical" evidence="1">
    <location>
        <begin position="25"/>
        <end position="46"/>
    </location>
</feature>
<dbReference type="Proteomes" id="UP000193920">
    <property type="component" value="Unassembled WGS sequence"/>
</dbReference>
<name>A0A1Y2FSU4_9FUNG</name>
<reference evidence="2 3" key="1">
    <citation type="submission" date="2016-08" db="EMBL/GenBank/DDBJ databases">
        <title>A Parts List for Fungal Cellulosomes Revealed by Comparative Genomics.</title>
        <authorList>
            <consortium name="DOE Joint Genome Institute"/>
            <person name="Haitjema C.H."/>
            <person name="Gilmore S.P."/>
            <person name="Henske J.K."/>
            <person name="Solomon K.V."/>
            <person name="De Groot R."/>
            <person name="Kuo A."/>
            <person name="Mondo S.J."/>
            <person name="Salamov A.A."/>
            <person name="Labutti K."/>
            <person name="Zhao Z."/>
            <person name="Chiniquy J."/>
            <person name="Barry K."/>
            <person name="Brewer H.M."/>
            <person name="Purvine S.O."/>
            <person name="Wright A.T."/>
            <person name="Boxma B."/>
            <person name="Van Alen T."/>
            <person name="Hackstein J.H."/>
            <person name="Baker S.E."/>
            <person name="Grigoriev I.V."/>
            <person name="O'Malley M.A."/>
        </authorList>
    </citation>
    <scope>NUCLEOTIDE SEQUENCE [LARGE SCALE GENOMIC DNA]</scope>
    <source>
        <strain evidence="2 3">G1</strain>
    </source>
</reference>
<feature type="transmembrane region" description="Helical" evidence="1">
    <location>
        <begin position="52"/>
        <end position="71"/>
    </location>
</feature>
<evidence type="ECO:0000256" key="1">
    <source>
        <dbReference type="SAM" id="Phobius"/>
    </source>
</evidence>
<evidence type="ECO:0000313" key="2">
    <source>
        <dbReference type="EMBL" id="ORY85785.1"/>
    </source>
</evidence>
<keyword evidence="1" id="KW-0812">Transmembrane</keyword>
<evidence type="ECO:0000313" key="3">
    <source>
        <dbReference type="Proteomes" id="UP000193920"/>
    </source>
</evidence>
<protein>
    <submittedName>
        <fullName evidence="2">Uncharacterized protein</fullName>
    </submittedName>
</protein>
<keyword evidence="1" id="KW-0472">Membrane</keyword>
<comment type="caution">
    <text evidence="2">The sequence shown here is derived from an EMBL/GenBank/DDBJ whole genome shotgun (WGS) entry which is preliminary data.</text>
</comment>
<keyword evidence="1" id="KW-1133">Transmembrane helix</keyword>
<dbReference type="EMBL" id="MCOG01000003">
    <property type="protein sequence ID" value="ORY85785.1"/>
    <property type="molecule type" value="Genomic_DNA"/>
</dbReference>
<dbReference type="AlphaFoldDB" id="A0A1Y2FSU4"/>
<sequence length="178" mass="21363">MARCCPRLSNYWCCCCLPLKPAVKLCTWMMIIFLILTLIFNLIFYGFSFAMIISYIIYIIVIISLILLLIGIHKVKMSFMKQFKLVFLLFLIYQTIMMIWDLKRKFEDRIVYSTDNNKQYKHTIPSEYSTLKKILLIILAIINFCIMFYYYIATCSFIEEVEEDVEDIENNRRLESRK</sequence>
<proteinExistence type="predicted"/>
<feature type="transmembrane region" description="Helical" evidence="1">
    <location>
        <begin position="134"/>
        <end position="152"/>
    </location>
</feature>
<gene>
    <name evidence="2" type="ORF">LY90DRAFT_663276</name>
</gene>
<organism evidence="2 3">
    <name type="scientific">Neocallimastix californiae</name>
    <dbReference type="NCBI Taxonomy" id="1754190"/>
    <lineage>
        <taxon>Eukaryota</taxon>
        <taxon>Fungi</taxon>
        <taxon>Fungi incertae sedis</taxon>
        <taxon>Chytridiomycota</taxon>
        <taxon>Chytridiomycota incertae sedis</taxon>
        <taxon>Neocallimastigomycetes</taxon>
        <taxon>Neocallimastigales</taxon>
        <taxon>Neocallimastigaceae</taxon>
        <taxon>Neocallimastix</taxon>
    </lineage>
</organism>
<feature type="transmembrane region" description="Helical" evidence="1">
    <location>
        <begin position="83"/>
        <end position="100"/>
    </location>
</feature>